<protein>
    <recommendedName>
        <fullName evidence="3">Transposase</fullName>
    </recommendedName>
</protein>
<accession>A0ABN6L747</accession>
<reference evidence="1 2" key="1">
    <citation type="submission" date="2021-12" db="EMBL/GenBank/DDBJ databases">
        <title>Genome sequencing of bacteria with rrn-lacking chromosome and rrn-plasmid.</title>
        <authorList>
            <person name="Anda M."/>
            <person name="Iwasaki W."/>
        </authorList>
    </citation>
    <scope>NUCLEOTIDE SEQUENCE [LARGE SCALE GENOMIC DNA]</scope>
    <source>
        <strain evidence="1 2">NBRC 101262</strain>
    </source>
</reference>
<keyword evidence="2" id="KW-1185">Reference proteome</keyword>
<dbReference type="Proteomes" id="UP001354989">
    <property type="component" value="Chromosome"/>
</dbReference>
<gene>
    <name evidence="1" type="ORF">PEPS_13050</name>
</gene>
<sequence length="37" mass="4467">MKRDENQKMALVEKWERSSLSVREFCKSEDNSQKSVY</sequence>
<name>A0ABN6L747_9BACT</name>
<evidence type="ECO:0000313" key="1">
    <source>
        <dbReference type="EMBL" id="BDC99024.1"/>
    </source>
</evidence>
<evidence type="ECO:0008006" key="3">
    <source>
        <dbReference type="Google" id="ProtNLM"/>
    </source>
</evidence>
<dbReference type="EMBL" id="AP025292">
    <property type="protein sequence ID" value="BDC99024.1"/>
    <property type="molecule type" value="Genomic_DNA"/>
</dbReference>
<organism evidence="1 2">
    <name type="scientific">Persicobacter psychrovividus</name>
    <dbReference type="NCBI Taxonomy" id="387638"/>
    <lineage>
        <taxon>Bacteria</taxon>
        <taxon>Pseudomonadati</taxon>
        <taxon>Bacteroidota</taxon>
        <taxon>Cytophagia</taxon>
        <taxon>Cytophagales</taxon>
        <taxon>Persicobacteraceae</taxon>
        <taxon>Persicobacter</taxon>
    </lineage>
</organism>
<evidence type="ECO:0000313" key="2">
    <source>
        <dbReference type="Proteomes" id="UP001354989"/>
    </source>
</evidence>
<proteinExistence type="predicted"/>